<dbReference type="Gene3D" id="1.10.287.1060">
    <property type="entry name" value="ESAT-6-like"/>
    <property type="match status" value="1"/>
</dbReference>
<evidence type="ECO:0000256" key="1">
    <source>
        <dbReference type="SAM" id="MobiDB-lite"/>
    </source>
</evidence>
<feature type="region of interest" description="Disordered" evidence="1">
    <location>
        <begin position="265"/>
        <end position="387"/>
    </location>
</feature>
<comment type="caution">
    <text evidence="2">The sequence shown here is derived from an EMBL/GenBank/DDBJ whole genome shotgun (WGS) entry which is preliminary data.</text>
</comment>
<feature type="compositionally biased region" description="Gly residues" evidence="1">
    <location>
        <begin position="500"/>
        <end position="513"/>
    </location>
</feature>
<gene>
    <name evidence="2" type="ORF">EV186_1011768</name>
</gene>
<dbReference type="SUPFAM" id="SSF140453">
    <property type="entry name" value="EsxAB dimer-like"/>
    <property type="match status" value="1"/>
</dbReference>
<feature type="region of interest" description="Disordered" evidence="1">
    <location>
        <begin position="592"/>
        <end position="612"/>
    </location>
</feature>
<feature type="region of interest" description="Disordered" evidence="1">
    <location>
        <begin position="1"/>
        <end position="26"/>
    </location>
</feature>
<dbReference type="AlphaFoldDB" id="A0A4R6SQB0"/>
<feature type="compositionally biased region" description="Low complexity" evidence="1">
    <location>
        <begin position="335"/>
        <end position="351"/>
    </location>
</feature>
<evidence type="ECO:0000313" key="2">
    <source>
        <dbReference type="EMBL" id="TDQ05790.1"/>
    </source>
</evidence>
<feature type="region of interest" description="Disordered" evidence="1">
    <location>
        <begin position="460"/>
        <end position="554"/>
    </location>
</feature>
<evidence type="ECO:0000313" key="3">
    <source>
        <dbReference type="Proteomes" id="UP000295444"/>
    </source>
</evidence>
<protein>
    <submittedName>
        <fullName evidence="2">Type VII secretion system (Wss) protein ESAT-6</fullName>
    </submittedName>
</protein>
<dbReference type="InterPro" id="IPR036689">
    <property type="entry name" value="ESAT-6-like_sf"/>
</dbReference>
<organism evidence="2 3">
    <name type="scientific">Labedaea rhizosphaerae</name>
    <dbReference type="NCBI Taxonomy" id="598644"/>
    <lineage>
        <taxon>Bacteria</taxon>
        <taxon>Bacillati</taxon>
        <taxon>Actinomycetota</taxon>
        <taxon>Actinomycetes</taxon>
        <taxon>Pseudonocardiales</taxon>
        <taxon>Pseudonocardiaceae</taxon>
        <taxon>Labedaea</taxon>
    </lineage>
</organism>
<dbReference type="OrthoDB" id="3692636at2"/>
<sequence length="633" mass="63751">MIRTDEVNVEDLVSRTRSGGGTGFATSDELLEHGRGGLRFFERFLPRYEAWTGRTLGGGMAGITATYDEVSGIRFDRLRADADRLAQVHGDLTDRNDQLTGNVSALRGMWEGDAATEADDYGSGFLRDAATVADGVDVAQTLISMSADRAETAVMTRAQLVSGLDSHHVGGLTPRQVDQVINAARGNAGPVQLFEMVMLAAFAPADGVPAFTEEQSFTGMLDQAAAWMGQRGKQWLDEVFVPSVEASYQAFQQYTSITTQDVGDSWTGMNDGVGALDPQQPDQTAPAGVPSSAQSPARPPVSTTPDDSATGFPGSTSPGGAVPAPVEDQPPVQVTTPASTLPPSTSDTASPIGSTLTNSGAPAAAGDPQLAEAPDMGGDQVGRIGDGLTLSKPDAGGRAQLTVQHPDGSVVQYPVDLGAMNSGSAGQGVSGADGTATIHDGSTTITLHRPSSGGPITVTVDDGTGAPQSYTVDFGDDAPSGAGDPALASNQPDLLQHHSSGGGASMAHGGSGAVGNTAADGSAGAGLGHLGGAGSTPSPAAPKPQPGSYSGVGETSQLPAAAAAGAAGVVGARAATGGGFGGGMMPMMGGMGGGRGGDHERQGGRYNASEDFFGEDTSSYAKIKNLLEPELPE</sequence>
<name>A0A4R6SQB0_LABRH</name>
<feature type="compositionally biased region" description="Polar residues" evidence="1">
    <location>
        <begin position="291"/>
        <end position="318"/>
    </location>
</feature>
<dbReference type="EMBL" id="SNXZ01000001">
    <property type="protein sequence ID" value="TDQ05790.1"/>
    <property type="molecule type" value="Genomic_DNA"/>
</dbReference>
<dbReference type="RefSeq" id="WP_133848476.1">
    <property type="nucleotide sequence ID" value="NZ_SNXZ01000001.1"/>
</dbReference>
<keyword evidence="3" id="KW-1185">Reference proteome</keyword>
<feature type="compositionally biased region" description="Gly residues" evidence="1">
    <location>
        <begin position="523"/>
        <end position="534"/>
    </location>
</feature>
<dbReference type="Proteomes" id="UP000295444">
    <property type="component" value="Unassembled WGS sequence"/>
</dbReference>
<proteinExistence type="predicted"/>
<accession>A0A4R6SQB0</accession>
<reference evidence="2 3" key="1">
    <citation type="submission" date="2019-03" db="EMBL/GenBank/DDBJ databases">
        <title>Genomic Encyclopedia of Type Strains, Phase IV (KMG-IV): sequencing the most valuable type-strain genomes for metagenomic binning, comparative biology and taxonomic classification.</title>
        <authorList>
            <person name="Goeker M."/>
        </authorList>
    </citation>
    <scope>NUCLEOTIDE SEQUENCE [LARGE SCALE GENOMIC DNA]</scope>
    <source>
        <strain evidence="2 3">DSM 45361</strain>
    </source>
</reference>